<evidence type="ECO:0000313" key="1">
    <source>
        <dbReference type="EMBL" id="KAJ8455381.1"/>
    </source>
</evidence>
<evidence type="ECO:0000313" key="2">
    <source>
        <dbReference type="Proteomes" id="UP001215151"/>
    </source>
</evidence>
<keyword evidence="2" id="KW-1185">Reference proteome</keyword>
<comment type="caution">
    <text evidence="1">The sequence shown here is derived from an EMBL/GenBank/DDBJ whole genome shotgun (WGS) entry which is preliminary data.</text>
</comment>
<evidence type="ECO:0008006" key="3">
    <source>
        <dbReference type="Google" id="ProtNLM"/>
    </source>
</evidence>
<gene>
    <name evidence="1" type="ORF">ONZ51_g12482</name>
</gene>
<name>A0AAD7X3J0_9APHY</name>
<organism evidence="1 2">
    <name type="scientific">Trametes cubensis</name>
    <dbReference type="NCBI Taxonomy" id="1111947"/>
    <lineage>
        <taxon>Eukaryota</taxon>
        <taxon>Fungi</taxon>
        <taxon>Dikarya</taxon>
        <taxon>Basidiomycota</taxon>
        <taxon>Agaricomycotina</taxon>
        <taxon>Agaricomycetes</taxon>
        <taxon>Polyporales</taxon>
        <taxon>Polyporaceae</taxon>
        <taxon>Trametes</taxon>
    </lineage>
</organism>
<proteinExistence type="predicted"/>
<protein>
    <recommendedName>
        <fullName evidence="3">MYND-type domain-containing protein</fullName>
    </recommendedName>
</protein>
<dbReference type="Proteomes" id="UP001215151">
    <property type="component" value="Unassembled WGS sequence"/>
</dbReference>
<dbReference type="EMBL" id="JAPEVG010000778">
    <property type="protein sequence ID" value="KAJ8455381.1"/>
    <property type="molecule type" value="Genomic_DNA"/>
</dbReference>
<accession>A0AAD7X3J0</accession>
<dbReference type="AlphaFoldDB" id="A0AAD7X3J0"/>
<sequence>MAPASHPLQTSFRVADANLLRNKNGYCRNCDKPPSKVKEERFLQCTGCKIALYCTFIHHTSACRPQCKFIQESLEMIEALREGADDAEHATLDRRLTVHALLRDFLEAHRLALRIIASASLFLNGGSAFAFGAEPQILVVPLRFLPSSISSPIDPARAFQLGKGVFLPLARVLAESARNGTRLVKMWDAAEGYRARLAVGEQRGNPWFTGLLPVLYRAETGATSIEYYPQCAEDAPFLAERPTVDSERAKMRMQERFIELGVFLRPDPRAAKGEEQAYVPGYLRRSGSKWVWKPVFEDFYNDAEWNGTRPENRMAVMERRVAALRRSR</sequence>
<reference evidence="1" key="1">
    <citation type="submission" date="2022-11" db="EMBL/GenBank/DDBJ databases">
        <title>Genome Sequence of Cubamyces cubensis.</title>
        <authorList>
            <person name="Buettner E."/>
        </authorList>
    </citation>
    <scope>NUCLEOTIDE SEQUENCE</scope>
    <source>
        <strain evidence="1">MPL-01</strain>
    </source>
</reference>